<dbReference type="EMBL" id="CACRXK020002391">
    <property type="protein sequence ID" value="CAB3994101.1"/>
    <property type="molecule type" value="Genomic_DNA"/>
</dbReference>
<keyword evidence="7" id="KW-1185">Reference proteome</keyword>
<keyword evidence="2" id="KW-0597">Phosphoprotein</keyword>
<keyword evidence="3" id="KW-0832">Ubl conjugation</keyword>
<organism evidence="6 7">
    <name type="scientific">Paramuricea clavata</name>
    <name type="common">Red gorgonian</name>
    <name type="synonym">Violescent sea-whip</name>
    <dbReference type="NCBI Taxonomy" id="317549"/>
    <lineage>
        <taxon>Eukaryota</taxon>
        <taxon>Metazoa</taxon>
        <taxon>Cnidaria</taxon>
        <taxon>Anthozoa</taxon>
        <taxon>Octocorallia</taxon>
        <taxon>Malacalcyonacea</taxon>
        <taxon>Plexauridae</taxon>
        <taxon>Paramuricea</taxon>
    </lineage>
</organism>
<dbReference type="Pfam" id="PF12012">
    <property type="entry name" value="DUF3504"/>
    <property type="match status" value="1"/>
</dbReference>
<evidence type="ECO:0000259" key="5">
    <source>
        <dbReference type="Pfam" id="PF12012"/>
    </source>
</evidence>
<dbReference type="AlphaFoldDB" id="A0A6S7HEC1"/>
<dbReference type="InterPro" id="IPR021893">
    <property type="entry name" value="ZMYM2-like_C"/>
</dbReference>
<dbReference type="InterPro" id="IPR042838">
    <property type="entry name" value="KIAA1958"/>
</dbReference>
<proteinExistence type="predicted"/>
<evidence type="ECO:0000256" key="1">
    <source>
        <dbReference type="ARBA" id="ARBA00022499"/>
    </source>
</evidence>
<feature type="compositionally biased region" description="Basic and acidic residues" evidence="4">
    <location>
        <begin position="18"/>
        <end position="28"/>
    </location>
</feature>
<feature type="domain" description="ZMYM2-like/QRICH1 C-terminal" evidence="5">
    <location>
        <begin position="43"/>
        <end position="114"/>
    </location>
</feature>
<comment type="caution">
    <text evidence="6">The sequence shown here is derived from an EMBL/GenBank/DDBJ whole genome shotgun (WGS) entry which is preliminary data.</text>
</comment>
<evidence type="ECO:0000313" key="7">
    <source>
        <dbReference type="Proteomes" id="UP001152795"/>
    </source>
</evidence>
<name>A0A6S7HEC1_PARCT</name>
<reference evidence="6" key="1">
    <citation type="submission" date="2020-04" db="EMBL/GenBank/DDBJ databases">
        <authorList>
            <person name="Alioto T."/>
            <person name="Alioto T."/>
            <person name="Gomez Garrido J."/>
        </authorList>
    </citation>
    <scope>NUCLEOTIDE SEQUENCE</scope>
    <source>
        <strain evidence="6">A484AB</strain>
    </source>
</reference>
<dbReference type="PANTHER" id="PTHR46963">
    <property type="entry name" value="SIMILAR TO RIKEN CDNA E130308A19"/>
    <property type="match status" value="1"/>
</dbReference>
<keyword evidence="1" id="KW-1017">Isopeptide bond</keyword>
<feature type="region of interest" description="Disordered" evidence="4">
    <location>
        <begin position="18"/>
        <end position="38"/>
    </location>
</feature>
<evidence type="ECO:0000313" key="6">
    <source>
        <dbReference type="EMBL" id="CAB3994101.1"/>
    </source>
</evidence>
<sequence length="243" mass="27186">MGLISMMMDKGFERARKALQSKQKELKQKGKGNKPNASVALSEDEVKLLYEKELLGISSREALLNTVWFSNTIHFGLRGCKEHRDMCWGDVKPRKNANGEEYLEYFERQTKTQSLRKLTLVQTSAIIAGEKLNDDANFESLTNNDVPPTDIVQLSGHTENLQSVTNYSTVTQNQQMKMSRALANLATCKESSTSSISEQKPNREVEHQQQQQQAMALFSGAVIQGGHISISINSLNQSIVVHV</sequence>
<evidence type="ECO:0000256" key="2">
    <source>
        <dbReference type="ARBA" id="ARBA00022553"/>
    </source>
</evidence>
<evidence type="ECO:0000256" key="3">
    <source>
        <dbReference type="ARBA" id="ARBA00022843"/>
    </source>
</evidence>
<evidence type="ECO:0000256" key="4">
    <source>
        <dbReference type="SAM" id="MobiDB-lite"/>
    </source>
</evidence>
<dbReference type="PANTHER" id="PTHR46963:SF2">
    <property type="match status" value="1"/>
</dbReference>
<dbReference type="OrthoDB" id="5984499at2759"/>
<accession>A0A6S7HEC1</accession>
<protein>
    <recommendedName>
        <fullName evidence="5">ZMYM2-like/QRICH1 C-terminal domain-containing protein</fullName>
    </recommendedName>
</protein>
<gene>
    <name evidence="6" type="ORF">PACLA_8A068937</name>
</gene>
<dbReference type="Proteomes" id="UP001152795">
    <property type="component" value="Unassembled WGS sequence"/>
</dbReference>